<comment type="subcellular location">
    <subcellularLocation>
        <location evidence="1 9">Cell inner membrane</location>
        <topology evidence="1 9">Single-pass membrane protein</topology>
    </subcellularLocation>
</comment>
<keyword evidence="10" id="KW-0175">Coiled coil</keyword>
<comment type="similarity">
    <text evidence="2 9">Belongs to the membrane fusion protein (MFP) (TC 8.A.1) family.</text>
</comment>
<evidence type="ECO:0000256" key="5">
    <source>
        <dbReference type="ARBA" id="ARBA00022519"/>
    </source>
</evidence>
<dbReference type="GO" id="GO:0005886">
    <property type="term" value="C:plasma membrane"/>
    <property type="evidence" value="ECO:0007669"/>
    <property type="project" value="UniProtKB-SubCell"/>
</dbReference>
<dbReference type="Pfam" id="PF26002">
    <property type="entry name" value="Beta-barrel_AprE"/>
    <property type="match status" value="1"/>
</dbReference>
<reference evidence="13" key="1">
    <citation type="submission" date="2015-10" db="EMBL/GenBank/DDBJ databases">
        <title>Evolution marks in rhizobial microsymbionts genomes from the relict species Vavilovia formosa (Stev.) Fed.</title>
        <authorList>
            <person name="Kopat V."/>
        </authorList>
    </citation>
    <scope>NUCLEOTIDE SEQUENCE</scope>
    <source>
        <strain evidence="13">Vaf-07</strain>
    </source>
</reference>
<keyword evidence="15" id="KW-1185">Reference proteome</keyword>
<dbReference type="InterPro" id="IPR050739">
    <property type="entry name" value="MFP"/>
</dbReference>
<dbReference type="EMBL" id="KT955714">
    <property type="protein sequence ID" value="AMH39506.1"/>
    <property type="molecule type" value="Genomic_DNA"/>
</dbReference>
<keyword evidence="5 9" id="KW-0997">Cell inner membrane</keyword>
<dbReference type="GO" id="GO:0015031">
    <property type="term" value="P:protein transport"/>
    <property type="evidence" value="ECO:0007669"/>
    <property type="project" value="InterPro"/>
</dbReference>
<evidence type="ECO:0000256" key="2">
    <source>
        <dbReference type="ARBA" id="ARBA00009477"/>
    </source>
</evidence>
<evidence type="ECO:0000313" key="13">
    <source>
        <dbReference type="EMBL" id="AMH39506.1"/>
    </source>
</evidence>
<dbReference type="InterPro" id="IPR058781">
    <property type="entry name" value="HH_AprE-like"/>
</dbReference>
<proteinExistence type="inferred from homology"/>
<reference evidence="14 15" key="2">
    <citation type="submission" date="2016-03" db="EMBL/GenBank/DDBJ databases">
        <title>Microsymbionts genomes from the relict species Vavilovia formosa (Stev.) Fed.</title>
        <authorList>
            <person name="Kopat V."/>
            <person name="Chirak E."/>
            <person name="Kimeklis A."/>
            <person name="Andronov E."/>
        </authorList>
    </citation>
    <scope>NUCLEOTIDE SEQUENCE [LARGE SCALE GENOMIC DNA]</scope>
    <source>
        <strain evidence="14 15">Vaf07</strain>
    </source>
</reference>
<keyword evidence="3 9" id="KW-0813">Transport</keyword>
<evidence type="ECO:0000256" key="1">
    <source>
        <dbReference type="ARBA" id="ARBA00004377"/>
    </source>
</evidence>
<evidence type="ECO:0000259" key="11">
    <source>
        <dbReference type="Pfam" id="PF25994"/>
    </source>
</evidence>
<dbReference type="AlphaFoldDB" id="A0A109ZYA3"/>
<dbReference type="InterPro" id="IPR010129">
    <property type="entry name" value="T1SS_HlyD"/>
</dbReference>
<keyword evidence="6 9" id="KW-0812">Transmembrane</keyword>
<feature type="domain" description="AprE-like long alpha-helical hairpin" evidence="11">
    <location>
        <begin position="92"/>
        <end position="281"/>
    </location>
</feature>
<keyword evidence="8 9" id="KW-0472">Membrane</keyword>
<dbReference type="PANTHER" id="PTHR30386">
    <property type="entry name" value="MEMBRANE FUSION SUBUNIT OF EMRAB-TOLC MULTIDRUG EFFLUX PUMP"/>
    <property type="match status" value="1"/>
</dbReference>
<evidence type="ECO:0000256" key="3">
    <source>
        <dbReference type="ARBA" id="ARBA00022448"/>
    </source>
</evidence>
<feature type="transmembrane region" description="Helical" evidence="9">
    <location>
        <begin position="12"/>
        <end position="34"/>
    </location>
</feature>
<dbReference type="Gene3D" id="2.40.30.170">
    <property type="match status" value="1"/>
</dbReference>
<dbReference type="NCBIfam" id="TIGR01843">
    <property type="entry name" value="type_I_hlyD"/>
    <property type="match status" value="1"/>
</dbReference>
<dbReference type="RefSeq" id="WP_068729780.1">
    <property type="nucleotide sequence ID" value="NZ_LVYV01000001.1"/>
</dbReference>
<evidence type="ECO:0000259" key="12">
    <source>
        <dbReference type="Pfam" id="PF26002"/>
    </source>
</evidence>
<evidence type="ECO:0000256" key="8">
    <source>
        <dbReference type="ARBA" id="ARBA00023136"/>
    </source>
</evidence>
<sequence>MSAPLTGSRRSIRLHLMIGLVVVLVLAGGLGGWASTAQISGALIAPGSVVVDSNVKKVQHPTGGVVGELRARDGDLVKAGDVVVRLDDTVTKAGLAIVTKNLNGLWARAARLEAEQRGAEFITFPPLLLEQLAELDVKNVIASETKLFNVRSTGRVGQKQQLRERIAQLNEEIAGLTAQETAKTREIALVEKELVGVRGLFDQQLVQISRLTVLERDAARLAGERAQFIAARAQAKGKITEIELQIFQIDKDLVSEVSKDLRETNDKIGEFVERKVTAEDQLRRIDIRAPQDGMVLQSTVHTIGGVITAGDAIMLIVPQTDNLSVEARVNPQDIDKLQIGQKTLLRLSAFNQRTTPELNGAVSRVSPDTTTDQRTGQSYYTIRISMPASEVAKLGDVRLIPGMPVEAFVQTGDRTMLSYLAKPLSDQLMRAFREK</sequence>
<keyword evidence="7 9" id="KW-1133">Transmembrane helix</keyword>
<keyword evidence="4 9" id="KW-1003">Cell membrane</keyword>
<dbReference type="PRINTS" id="PR01490">
    <property type="entry name" value="RTXTOXIND"/>
</dbReference>
<evidence type="ECO:0000313" key="14">
    <source>
        <dbReference type="EMBL" id="KZD25480.1"/>
    </source>
</evidence>
<dbReference type="STRING" id="943830.A4A58_03425"/>
<dbReference type="OrthoDB" id="9810980at2"/>
<dbReference type="PANTHER" id="PTHR30386:SF17">
    <property type="entry name" value="ALKALINE PROTEASE SECRETION PROTEIN APRE"/>
    <property type="match status" value="1"/>
</dbReference>
<evidence type="ECO:0000256" key="4">
    <source>
        <dbReference type="ARBA" id="ARBA00022475"/>
    </source>
</evidence>
<feature type="coiled-coil region" evidence="10">
    <location>
        <begin position="159"/>
        <end position="186"/>
    </location>
</feature>
<dbReference type="InterPro" id="IPR058982">
    <property type="entry name" value="Beta-barrel_AprE"/>
</dbReference>
<evidence type="ECO:0000256" key="9">
    <source>
        <dbReference type="RuleBase" id="RU365093"/>
    </source>
</evidence>
<evidence type="ECO:0000256" key="6">
    <source>
        <dbReference type="ARBA" id="ARBA00022692"/>
    </source>
</evidence>
<dbReference type="EMBL" id="LVYV01000001">
    <property type="protein sequence ID" value="KZD25480.1"/>
    <property type="molecule type" value="Genomic_DNA"/>
</dbReference>
<evidence type="ECO:0000256" key="10">
    <source>
        <dbReference type="SAM" id="Coils"/>
    </source>
</evidence>
<accession>A0A109ZYA3</accession>
<evidence type="ECO:0000256" key="7">
    <source>
        <dbReference type="ARBA" id="ARBA00022989"/>
    </source>
</evidence>
<dbReference type="Proteomes" id="UP000076574">
    <property type="component" value="Unassembled WGS sequence"/>
</dbReference>
<evidence type="ECO:0000313" key="15">
    <source>
        <dbReference type="Proteomes" id="UP000076574"/>
    </source>
</evidence>
<dbReference type="Pfam" id="PF25994">
    <property type="entry name" value="HH_AprE"/>
    <property type="match status" value="1"/>
</dbReference>
<gene>
    <name evidence="13" type="primary">prsE_1</name>
    <name evidence="14" type="ORF">A4A58_03425</name>
    <name evidence="13" type="ORF">PROKKA_00694</name>
</gene>
<name>A0A109ZYA3_9BRAD</name>
<protein>
    <recommendedName>
        <fullName evidence="9">Membrane fusion protein (MFP) family protein</fullName>
    </recommendedName>
</protein>
<feature type="domain" description="AprE-like beta-barrel" evidence="12">
    <location>
        <begin position="323"/>
        <end position="412"/>
    </location>
</feature>
<organism evidence="13">
    <name type="scientific">Tardiphaga robiniae</name>
    <dbReference type="NCBI Taxonomy" id="943830"/>
    <lineage>
        <taxon>Bacteria</taxon>
        <taxon>Pseudomonadati</taxon>
        <taxon>Pseudomonadota</taxon>
        <taxon>Alphaproteobacteria</taxon>
        <taxon>Hyphomicrobiales</taxon>
        <taxon>Nitrobacteraceae</taxon>
        <taxon>Tardiphaga</taxon>
    </lineage>
</organism>